<evidence type="ECO:0000256" key="3">
    <source>
        <dbReference type="ARBA" id="ARBA00022806"/>
    </source>
</evidence>
<name>A0A2V2N0U0_9EURY</name>
<sequence>MNSDSKNTVVYRHVAGPGCGKTTQLLEFIKEEQIRGLALDDMNICSFTRVQTSDLKRRICNIYPDGLDDNGHGTPKIDRYVKTFHGLALGACINHYLIEPSRPNCSGTHTIILQGYDQFGKDWRPVYHRFCSESGLEYDPKIGDPLEQDGDISNNELPIGNAFFSIYNLLKARRMPLSRWAIAKNILGAEVDSSRLNTRVFESWEQFKEAYAYLEHEDYVILATEKKALISPKVLIIDEFQDLSPSQYALYEVWRDSGRIERIYIAGDPDQSIYSFRGANPKQFIETTAEDHTGAYSGNLPVSYRCPLEIVKFSETILGRKSNMAPKCTGGSVDIVEPEGRYIEKTGDISPTISEVYKQYGDVLILCRFKRHVKLVSHCMSNAGIPHHNLSGKLKTWVEARSISWKKISIHEILLFIHAVESYFNGNSVSSIDTGTLKGILLAYPKVSEHSNHPVQKLISGNRNRDLILISDILMVLSEHPITRTSGIIDEMKFGGREGANIKTYLNAYVSSGNRNPPAAIRIDTIHQAKGLESKAVIILSAFQKNRVEQCYTDPDRFDEERRIYFVAATRASEHVRILTKPLLGGVVAPPLTDIIGA</sequence>
<dbReference type="Proteomes" id="UP000245934">
    <property type="component" value="Unassembled WGS sequence"/>
</dbReference>
<evidence type="ECO:0000256" key="5">
    <source>
        <dbReference type="ARBA" id="ARBA00023235"/>
    </source>
</evidence>
<keyword evidence="1 9" id="KW-0547">Nucleotide-binding</keyword>
<evidence type="ECO:0000256" key="8">
    <source>
        <dbReference type="ARBA" id="ARBA00048988"/>
    </source>
</evidence>
<dbReference type="Pfam" id="PF00580">
    <property type="entry name" value="UvrD-helicase"/>
    <property type="match status" value="1"/>
</dbReference>
<dbReference type="Pfam" id="PF13361">
    <property type="entry name" value="UvrD_C"/>
    <property type="match status" value="1"/>
</dbReference>
<dbReference type="AlphaFoldDB" id="A0A2V2N0U0"/>
<dbReference type="PANTHER" id="PTHR11070:SF2">
    <property type="entry name" value="ATP-DEPENDENT DNA HELICASE SRS2"/>
    <property type="match status" value="1"/>
</dbReference>
<dbReference type="RefSeq" id="WP_109941146.1">
    <property type="nucleotide sequence ID" value="NZ_CP176366.1"/>
</dbReference>
<reference evidence="11 12" key="1">
    <citation type="submission" date="2018-05" db="EMBL/GenBank/DDBJ databases">
        <title>Draft genome of Methanospirillum stamsii Pt1.</title>
        <authorList>
            <person name="Dueholm M.S."/>
            <person name="Nielsen P.H."/>
            <person name="Bakmann L.F."/>
            <person name="Otzen D.E."/>
        </authorList>
    </citation>
    <scope>NUCLEOTIDE SEQUENCE [LARGE SCALE GENOMIC DNA]</scope>
    <source>
        <strain evidence="11 12">Pt1</strain>
    </source>
</reference>
<dbReference type="GO" id="GO:0003677">
    <property type="term" value="F:DNA binding"/>
    <property type="evidence" value="ECO:0007669"/>
    <property type="project" value="InterPro"/>
</dbReference>
<comment type="caution">
    <text evidence="11">The sequence shown here is derived from an EMBL/GenBank/DDBJ whole genome shotgun (WGS) entry which is preliminary data.</text>
</comment>
<dbReference type="PROSITE" id="PS51198">
    <property type="entry name" value="UVRD_HELICASE_ATP_BIND"/>
    <property type="match status" value="1"/>
</dbReference>
<dbReference type="GO" id="GO:0043138">
    <property type="term" value="F:3'-5' DNA helicase activity"/>
    <property type="evidence" value="ECO:0007669"/>
    <property type="project" value="UniProtKB-EC"/>
</dbReference>
<dbReference type="GeneID" id="97611380"/>
<evidence type="ECO:0000256" key="6">
    <source>
        <dbReference type="ARBA" id="ARBA00034617"/>
    </source>
</evidence>
<keyword evidence="3 9" id="KW-0347">Helicase</keyword>
<dbReference type="Gene3D" id="3.40.50.300">
    <property type="entry name" value="P-loop containing nucleotide triphosphate hydrolases"/>
    <property type="match status" value="3"/>
</dbReference>
<dbReference type="InterPro" id="IPR027417">
    <property type="entry name" value="P-loop_NTPase"/>
</dbReference>
<dbReference type="InterPro" id="IPR000212">
    <property type="entry name" value="DNA_helicase_UvrD/REP"/>
</dbReference>
<protein>
    <recommendedName>
        <fullName evidence="7">DNA 3'-5' helicase</fullName>
        <ecNumber evidence="7">5.6.2.4</ecNumber>
    </recommendedName>
</protein>
<proteinExistence type="predicted"/>
<evidence type="ECO:0000313" key="11">
    <source>
        <dbReference type="EMBL" id="PWR73359.1"/>
    </source>
</evidence>
<evidence type="ECO:0000256" key="2">
    <source>
        <dbReference type="ARBA" id="ARBA00022801"/>
    </source>
</evidence>
<dbReference type="GO" id="GO:0005524">
    <property type="term" value="F:ATP binding"/>
    <property type="evidence" value="ECO:0007669"/>
    <property type="project" value="UniProtKB-UniRule"/>
</dbReference>
<dbReference type="SUPFAM" id="SSF52540">
    <property type="entry name" value="P-loop containing nucleoside triphosphate hydrolases"/>
    <property type="match status" value="1"/>
</dbReference>
<accession>A0A2V2N0U0</accession>
<comment type="catalytic activity">
    <reaction evidence="8">
        <text>ATP + H2O = ADP + phosphate + H(+)</text>
        <dbReference type="Rhea" id="RHEA:13065"/>
        <dbReference type="ChEBI" id="CHEBI:15377"/>
        <dbReference type="ChEBI" id="CHEBI:15378"/>
        <dbReference type="ChEBI" id="CHEBI:30616"/>
        <dbReference type="ChEBI" id="CHEBI:43474"/>
        <dbReference type="ChEBI" id="CHEBI:456216"/>
        <dbReference type="EC" id="5.6.2.4"/>
    </reaction>
</comment>
<evidence type="ECO:0000256" key="9">
    <source>
        <dbReference type="PROSITE-ProRule" id="PRU00560"/>
    </source>
</evidence>
<keyword evidence="5" id="KW-0413">Isomerase</keyword>
<feature type="binding site" evidence="9">
    <location>
        <begin position="15"/>
        <end position="22"/>
    </location>
    <ligand>
        <name>ATP</name>
        <dbReference type="ChEBI" id="CHEBI:30616"/>
    </ligand>
</feature>
<gene>
    <name evidence="11" type="ORF">DLD82_10865</name>
</gene>
<dbReference type="InterPro" id="IPR014017">
    <property type="entry name" value="DNA_helicase_UvrD-like_C"/>
</dbReference>
<evidence type="ECO:0000259" key="10">
    <source>
        <dbReference type="PROSITE" id="PS51198"/>
    </source>
</evidence>
<feature type="domain" description="UvrD-like helicase ATP-binding" evidence="10">
    <location>
        <begin position="1"/>
        <end position="307"/>
    </location>
</feature>
<keyword evidence="12" id="KW-1185">Reference proteome</keyword>
<dbReference type="InterPro" id="IPR014016">
    <property type="entry name" value="UvrD-like_ATP-bd"/>
</dbReference>
<comment type="catalytic activity">
    <reaction evidence="6">
        <text>Couples ATP hydrolysis with the unwinding of duplex DNA by translocating in the 3'-5' direction.</text>
        <dbReference type="EC" id="5.6.2.4"/>
    </reaction>
</comment>
<dbReference type="EC" id="5.6.2.4" evidence="7"/>
<dbReference type="OrthoDB" id="203178at2157"/>
<dbReference type="GO" id="GO:0000725">
    <property type="term" value="P:recombinational repair"/>
    <property type="evidence" value="ECO:0007669"/>
    <property type="project" value="TreeGrafter"/>
</dbReference>
<evidence type="ECO:0000256" key="7">
    <source>
        <dbReference type="ARBA" id="ARBA00034808"/>
    </source>
</evidence>
<evidence type="ECO:0000313" key="12">
    <source>
        <dbReference type="Proteomes" id="UP000245934"/>
    </source>
</evidence>
<evidence type="ECO:0000256" key="4">
    <source>
        <dbReference type="ARBA" id="ARBA00022840"/>
    </source>
</evidence>
<dbReference type="EMBL" id="QGMZ01000019">
    <property type="protein sequence ID" value="PWR73359.1"/>
    <property type="molecule type" value="Genomic_DNA"/>
</dbReference>
<dbReference type="PANTHER" id="PTHR11070">
    <property type="entry name" value="UVRD / RECB / PCRA DNA HELICASE FAMILY MEMBER"/>
    <property type="match status" value="1"/>
</dbReference>
<evidence type="ECO:0000256" key="1">
    <source>
        <dbReference type="ARBA" id="ARBA00022741"/>
    </source>
</evidence>
<dbReference type="GO" id="GO:0016787">
    <property type="term" value="F:hydrolase activity"/>
    <property type="evidence" value="ECO:0007669"/>
    <property type="project" value="UniProtKB-UniRule"/>
</dbReference>
<organism evidence="11 12">
    <name type="scientific">Methanospirillum stamsii</name>
    <dbReference type="NCBI Taxonomy" id="1277351"/>
    <lineage>
        <taxon>Archaea</taxon>
        <taxon>Methanobacteriati</taxon>
        <taxon>Methanobacteriota</taxon>
        <taxon>Stenosarchaea group</taxon>
        <taxon>Methanomicrobia</taxon>
        <taxon>Methanomicrobiales</taxon>
        <taxon>Methanospirillaceae</taxon>
        <taxon>Methanospirillum</taxon>
    </lineage>
</organism>
<keyword evidence="4 9" id="KW-0067">ATP-binding</keyword>
<keyword evidence="2 9" id="KW-0378">Hydrolase</keyword>